<accession>A0ACC0RAN1</accession>
<name>A0ACC0RAN1_9HYPO</name>
<evidence type="ECO:0000313" key="2">
    <source>
        <dbReference type="Proteomes" id="UP001065298"/>
    </source>
</evidence>
<gene>
    <name evidence="1" type="ORF">NCS57_00254900</name>
</gene>
<dbReference type="EMBL" id="CM046504">
    <property type="protein sequence ID" value="KAI8679763.1"/>
    <property type="molecule type" value="Genomic_DNA"/>
</dbReference>
<organism evidence="1 2">
    <name type="scientific">Fusarium keratoplasticum</name>
    <dbReference type="NCBI Taxonomy" id="1328300"/>
    <lineage>
        <taxon>Eukaryota</taxon>
        <taxon>Fungi</taxon>
        <taxon>Dikarya</taxon>
        <taxon>Ascomycota</taxon>
        <taxon>Pezizomycotina</taxon>
        <taxon>Sordariomycetes</taxon>
        <taxon>Hypocreomycetidae</taxon>
        <taxon>Hypocreales</taxon>
        <taxon>Nectriaceae</taxon>
        <taxon>Fusarium</taxon>
        <taxon>Fusarium solani species complex</taxon>
    </lineage>
</organism>
<dbReference type="Proteomes" id="UP001065298">
    <property type="component" value="Chromosome 2"/>
</dbReference>
<reference evidence="1" key="1">
    <citation type="submission" date="2022-06" db="EMBL/GenBank/DDBJ databases">
        <title>Fusarium solani species complex genomes reveal bases of compartmentalisation and animal pathogenesis.</title>
        <authorList>
            <person name="Tsai I.J."/>
        </authorList>
    </citation>
    <scope>NUCLEOTIDE SEQUENCE</scope>
    <source>
        <strain evidence="1">Fu6.1</strain>
    </source>
</reference>
<evidence type="ECO:0000313" key="1">
    <source>
        <dbReference type="EMBL" id="KAI8679763.1"/>
    </source>
</evidence>
<protein>
    <submittedName>
        <fullName evidence="1">Uncharacterized protein</fullName>
    </submittedName>
</protein>
<comment type="caution">
    <text evidence="1">The sequence shown here is derived from an EMBL/GenBank/DDBJ whole genome shotgun (WGS) entry which is preliminary data.</text>
</comment>
<sequence length="736" mass="77061">MRSIVALAALALSGSVQLASASVCRPSATTDLTTTTTSTSAPVVTNELKGAKFARRAPDGGIVDFEGSGDAQHAEEGYKGDGSKDNGCVQMHADSGSKRALGPDVGISQQVTGLNPSTPYTIRFYTAIVLYPQTTESCFIRAYLGGDPFYEQALFTSGPTAAYSSVVRQASAPASSATFSIQMQCSGGNAAMIYVDSIFMSNQVTPQNIDDYDLVGDDDDVESPTTTADTETSQASSTGTVPPETESETATSSELSETESETATSTEPLGTETQTASSTELPETESQTVTGTETSQTESAETTATTSVETSQTDVEAGTTTGTETGDVETSTTASTETSDVETGTTTATETSQTEAAETGTTTASETSQTEDAETGTTTEAQSTAENESTVTSQEASESTTISEESTTVSEESTTASEESTTASEESTTASGVSTTASEELTTTSAESTTASEESTTISSTTSSASSEPTISRICANVGSNPDSGKGCDKRPVTADPDYYFSFVGNIEKEQCAARCLGDDECGHFEYRYVNDCHKECRIYSARLSADSPTGPSGDTNIWAYDRSCAWQIPCWQPPADNVCLNKFADTPEPTCVRQKATLKQCAQPWLRLTVADCTPEESCAGACATYTGCVAFSLSSDPNDQRNCLLYTDRVEDISEADDSSLLEFVDLDCYACNGKNMALTTYAQPRDDNTPKPDNTCAAPNNANFFLATPGANTATTLLTSTRAATTTEAANFA</sequence>
<keyword evidence="2" id="KW-1185">Reference proteome</keyword>
<proteinExistence type="predicted"/>